<dbReference type="WBParaSite" id="Pan_g1875.t1">
    <property type="protein sequence ID" value="Pan_g1875.t1"/>
    <property type="gene ID" value="Pan_g1875"/>
</dbReference>
<feature type="region of interest" description="Disordered" evidence="1">
    <location>
        <begin position="27"/>
        <end position="75"/>
    </location>
</feature>
<evidence type="ECO:0000313" key="3">
    <source>
        <dbReference type="WBParaSite" id="Pan_g1875.t1"/>
    </source>
</evidence>
<feature type="compositionally biased region" description="Low complexity" evidence="1">
    <location>
        <begin position="48"/>
        <end position="59"/>
    </location>
</feature>
<evidence type="ECO:0000313" key="2">
    <source>
        <dbReference type="Proteomes" id="UP000492821"/>
    </source>
</evidence>
<reference evidence="3" key="2">
    <citation type="submission" date="2020-10" db="UniProtKB">
        <authorList>
            <consortium name="WormBaseParasite"/>
        </authorList>
    </citation>
    <scope>IDENTIFICATION</scope>
</reference>
<name>A0A7E4VCB1_PANRE</name>
<accession>A0A7E4VCB1</accession>
<reference evidence="2" key="1">
    <citation type="journal article" date="2013" name="Genetics">
        <title>The draft genome and transcriptome of Panagrellus redivivus are shaped by the harsh demands of a free-living lifestyle.</title>
        <authorList>
            <person name="Srinivasan J."/>
            <person name="Dillman A.R."/>
            <person name="Macchietto M.G."/>
            <person name="Heikkinen L."/>
            <person name="Lakso M."/>
            <person name="Fracchia K.M."/>
            <person name="Antoshechkin I."/>
            <person name="Mortazavi A."/>
            <person name="Wong G."/>
            <person name="Sternberg P.W."/>
        </authorList>
    </citation>
    <scope>NUCLEOTIDE SEQUENCE [LARGE SCALE GENOMIC DNA]</scope>
    <source>
        <strain evidence="2">MT8872</strain>
    </source>
</reference>
<dbReference type="Proteomes" id="UP000492821">
    <property type="component" value="Unassembled WGS sequence"/>
</dbReference>
<dbReference type="AlphaFoldDB" id="A0A7E4VCB1"/>
<proteinExistence type="predicted"/>
<keyword evidence="2" id="KW-1185">Reference proteome</keyword>
<sequence>MILKTCTSSERSSSIGYTDYRLMFPSKLPGSIGAPDPRRTNPALQVNPQMSQPPDSMQPARHRTTRRPQSSTDCPQIWLIAT</sequence>
<protein>
    <submittedName>
        <fullName evidence="3">Uncharacterized protein</fullName>
    </submittedName>
</protein>
<evidence type="ECO:0000256" key="1">
    <source>
        <dbReference type="SAM" id="MobiDB-lite"/>
    </source>
</evidence>
<organism evidence="2 3">
    <name type="scientific">Panagrellus redivivus</name>
    <name type="common">Microworm</name>
    <dbReference type="NCBI Taxonomy" id="6233"/>
    <lineage>
        <taxon>Eukaryota</taxon>
        <taxon>Metazoa</taxon>
        <taxon>Ecdysozoa</taxon>
        <taxon>Nematoda</taxon>
        <taxon>Chromadorea</taxon>
        <taxon>Rhabditida</taxon>
        <taxon>Tylenchina</taxon>
        <taxon>Panagrolaimomorpha</taxon>
        <taxon>Panagrolaimoidea</taxon>
        <taxon>Panagrolaimidae</taxon>
        <taxon>Panagrellus</taxon>
    </lineage>
</organism>